<evidence type="ECO:0000313" key="2">
    <source>
        <dbReference type="EMBL" id="GAA4139692.1"/>
    </source>
</evidence>
<evidence type="ECO:0000313" key="3">
    <source>
        <dbReference type="Proteomes" id="UP001500101"/>
    </source>
</evidence>
<protein>
    <submittedName>
        <fullName evidence="2">Uncharacterized protein</fullName>
    </submittedName>
</protein>
<proteinExistence type="predicted"/>
<organism evidence="2 3">
    <name type="scientific">Sphingobacterium kyonggiense</name>
    <dbReference type="NCBI Taxonomy" id="714075"/>
    <lineage>
        <taxon>Bacteria</taxon>
        <taxon>Pseudomonadati</taxon>
        <taxon>Bacteroidota</taxon>
        <taxon>Sphingobacteriia</taxon>
        <taxon>Sphingobacteriales</taxon>
        <taxon>Sphingobacteriaceae</taxon>
        <taxon>Sphingobacterium</taxon>
    </lineage>
</organism>
<comment type="caution">
    <text evidence="2">The sequence shown here is derived from an EMBL/GenBank/DDBJ whole genome shotgun (WGS) entry which is preliminary data.</text>
</comment>
<keyword evidence="1" id="KW-0472">Membrane</keyword>
<keyword evidence="3" id="KW-1185">Reference proteome</keyword>
<keyword evidence="1" id="KW-1133">Transmembrane helix</keyword>
<evidence type="ECO:0000256" key="1">
    <source>
        <dbReference type="SAM" id="Phobius"/>
    </source>
</evidence>
<feature type="transmembrane region" description="Helical" evidence="1">
    <location>
        <begin position="12"/>
        <end position="34"/>
    </location>
</feature>
<accession>A0ABP7YQJ1</accession>
<keyword evidence="1" id="KW-0812">Transmembrane</keyword>
<dbReference type="EMBL" id="BAAAZI010000007">
    <property type="protein sequence ID" value="GAA4139692.1"/>
    <property type="molecule type" value="Genomic_DNA"/>
</dbReference>
<reference evidence="3" key="1">
    <citation type="journal article" date="2019" name="Int. J. Syst. Evol. Microbiol.">
        <title>The Global Catalogue of Microorganisms (GCM) 10K type strain sequencing project: providing services to taxonomists for standard genome sequencing and annotation.</title>
        <authorList>
            <consortium name="The Broad Institute Genomics Platform"/>
            <consortium name="The Broad Institute Genome Sequencing Center for Infectious Disease"/>
            <person name="Wu L."/>
            <person name="Ma J."/>
        </authorList>
    </citation>
    <scope>NUCLEOTIDE SEQUENCE [LARGE SCALE GENOMIC DNA]</scope>
    <source>
        <strain evidence="3">JCM 16704</strain>
    </source>
</reference>
<name>A0ABP7YQJ1_9SPHI</name>
<dbReference type="Proteomes" id="UP001500101">
    <property type="component" value="Unassembled WGS sequence"/>
</dbReference>
<feature type="transmembrane region" description="Helical" evidence="1">
    <location>
        <begin position="54"/>
        <end position="76"/>
    </location>
</feature>
<gene>
    <name evidence="2" type="ORF">GCM10022216_18050</name>
</gene>
<sequence>MINLLQEIMIFRTATILALIGSILNLVAKFYSLYKVFSLKDKYGNPYYMDNQMGVLMEIFKLLFCVSIVIFFYTLLKNQKK</sequence>